<keyword evidence="1" id="KW-1133">Transmembrane helix</keyword>
<comment type="caution">
    <text evidence="2">The sequence shown here is derived from an EMBL/GenBank/DDBJ whole genome shotgun (WGS) entry which is preliminary data.</text>
</comment>
<dbReference type="AlphaFoldDB" id="A0A3M7QKA1"/>
<name>A0A3M7QKA1_BRAPC</name>
<sequence>MIQNFVFVLFFLNSNFLIPNGLINFMTIWLRKNLTGHIILNLIFEKKHKKIRSIAFGLLLLL</sequence>
<keyword evidence="1" id="KW-0812">Transmembrane</keyword>
<dbReference type="Proteomes" id="UP000276133">
    <property type="component" value="Unassembled WGS sequence"/>
</dbReference>
<evidence type="ECO:0000256" key="1">
    <source>
        <dbReference type="SAM" id="Phobius"/>
    </source>
</evidence>
<dbReference type="EMBL" id="REGN01005879">
    <property type="protein sequence ID" value="RNA11713.1"/>
    <property type="molecule type" value="Genomic_DNA"/>
</dbReference>
<reference evidence="2 3" key="1">
    <citation type="journal article" date="2018" name="Sci. Rep.">
        <title>Genomic signatures of local adaptation to the degree of environmental predictability in rotifers.</title>
        <authorList>
            <person name="Franch-Gras L."/>
            <person name="Hahn C."/>
            <person name="Garcia-Roger E.M."/>
            <person name="Carmona M.J."/>
            <person name="Serra M."/>
            <person name="Gomez A."/>
        </authorList>
    </citation>
    <scope>NUCLEOTIDE SEQUENCE [LARGE SCALE GENOMIC DNA]</scope>
    <source>
        <strain evidence="2">HYR1</strain>
    </source>
</reference>
<keyword evidence="3" id="KW-1185">Reference proteome</keyword>
<evidence type="ECO:0000313" key="3">
    <source>
        <dbReference type="Proteomes" id="UP000276133"/>
    </source>
</evidence>
<evidence type="ECO:0000313" key="2">
    <source>
        <dbReference type="EMBL" id="RNA11713.1"/>
    </source>
</evidence>
<feature type="transmembrane region" description="Helical" evidence="1">
    <location>
        <begin position="6"/>
        <end position="30"/>
    </location>
</feature>
<gene>
    <name evidence="2" type="ORF">BpHYR1_036762</name>
</gene>
<organism evidence="2 3">
    <name type="scientific">Brachionus plicatilis</name>
    <name type="common">Marine rotifer</name>
    <name type="synonym">Brachionus muelleri</name>
    <dbReference type="NCBI Taxonomy" id="10195"/>
    <lineage>
        <taxon>Eukaryota</taxon>
        <taxon>Metazoa</taxon>
        <taxon>Spiralia</taxon>
        <taxon>Gnathifera</taxon>
        <taxon>Rotifera</taxon>
        <taxon>Eurotatoria</taxon>
        <taxon>Monogononta</taxon>
        <taxon>Pseudotrocha</taxon>
        <taxon>Ploima</taxon>
        <taxon>Brachionidae</taxon>
        <taxon>Brachionus</taxon>
    </lineage>
</organism>
<protein>
    <submittedName>
        <fullName evidence="2">Uncharacterized protein</fullName>
    </submittedName>
</protein>
<proteinExistence type="predicted"/>
<keyword evidence="1" id="KW-0472">Membrane</keyword>
<accession>A0A3M7QKA1</accession>